<dbReference type="Proteomes" id="UP000016931">
    <property type="component" value="Unassembled WGS sequence"/>
</dbReference>
<evidence type="ECO:0000256" key="1">
    <source>
        <dbReference type="SAM" id="MobiDB-lite"/>
    </source>
</evidence>
<feature type="compositionally biased region" description="Low complexity" evidence="1">
    <location>
        <begin position="1"/>
        <end position="21"/>
    </location>
</feature>
<gene>
    <name evidence="2" type="ORF">SEPMUDRAFT_157568</name>
</gene>
<evidence type="ECO:0000313" key="2">
    <source>
        <dbReference type="EMBL" id="EMF11567.1"/>
    </source>
</evidence>
<reference evidence="2 3" key="1">
    <citation type="journal article" date="2012" name="PLoS Pathog.">
        <title>Diverse lifestyles and strategies of plant pathogenesis encoded in the genomes of eighteen Dothideomycetes fungi.</title>
        <authorList>
            <person name="Ohm R.A."/>
            <person name="Feau N."/>
            <person name="Henrissat B."/>
            <person name="Schoch C.L."/>
            <person name="Horwitz B.A."/>
            <person name="Barry K.W."/>
            <person name="Condon B.J."/>
            <person name="Copeland A.C."/>
            <person name="Dhillon B."/>
            <person name="Glaser F."/>
            <person name="Hesse C.N."/>
            <person name="Kosti I."/>
            <person name="LaButti K."/>
            <person name="Lindquist E.A."/>
            <person name="Lucas S."/>
            <person name="Salamov A.A."/>
            <person name="Bradshaw R.E."/>
            <person name="Ciuffetti L."/>
            <person name="Hamelin R.C."/>
            <person name="Kema G.H.J."/>
            <person name="Lawrence C."/>
            <person name="Scott J.A."/>
            <person name="Spatafora J.W."/>
            <person name="Turgeon B.G."/>
            <person name="de Wit P.J.G.M."/>
            <person name="Zhong S."/>
            <person name="Goodwin S.B."/>
            <person name="Grigoriev I.V."/>
        </authorList>
    </citation>
    <scope>NUCLEOTIDE SEQUENCE [LARGE SCALE GENOMIC DNA]</scope>
    <source>
        <strain evidence="2 3">SO2202</strain>
    </source>
</reference>
<dbReference type="HOGENOM" id="CLU_802081_0_0_1"/>
<protein>
    <submittedName>
        <fullName evidence="2">Uncharacterized protein</fullName>
    </submittedName>
</protein>
<dbReference type="RefSeq" id="XP_016759688.1">
    <property type="nucleotide sequence ID" value="XM_016907739.1"/>
</dbReference>
<dbReference type="EMBL" id="KB456266">
    <property type="protein sequence ID" value="EMF11567.1"/>
    <property type="molecule type" value="Genomic_DNA"/>
</dbReference>
<organism evidence="2 3">
    <name type="scientific">Sphaerulina musiva (strain SO2202)</name>
    <name type="common">Poplar stem canker fungus</name>
    <name type="synonym">Septoria musiva</name>
    <dbReference type="NCBI Taxonomy" id="692275"/>
    <lineage>
        <taxon>Eukaryota</taxon>
        <taxon>Fungi</taxon>
        <taxon>Dikarya</taxon>
        <taxon>Ascomycota</taxon>
        <taxon>Pezizomycotina</taxon>
        <taxon>Dothideomycetes</taxon>
        <taxon>Dothideomycetidae</taxon>
        <taxon>Mycosphaerellales</taxon>
        <taxon>Mycosphaerellaceae</taxon>
        <taxon>Sphaerulina</taxon>
    </lineage>
</organism>
<feature type="compositionally biased region" description="Basic and acidic residues" evidence="1">
    <location>
        <begin position="204"/>
        <end position="214"/>
    </location>
</feature>
<keyword evidence="3" id="KW-1185">Reference proteome</keyword>
<feature type="compositionally biased region" description="Polar residues" evidence="1">
    <location>
        <begin position="50"/>
        <end position="62"/>
    </location>
</feature>
<sequence>MTQNSKRSSSRCSTRKSSATSITSVKPKNSLGERLSGLHPILSPTKHSHCPSQDEQANNISRHTGRSDATERTSFRASLVARGLRILGAARSTKKTNMLSKVAPRTDVPIDPQQLRAIKDVSSHMADISGAFRVNSIDPNLSFRGAKVVSVDTLGAVPVDSNNLNRNDRPVARVHLQRNNAIRGRQPRKEDRAHESGEPGQRMVFEDTRDERRWEGRRRSRRSSSDSAVELSPLSSNHRSVPSFIKAMPHQEKPADILNWMQWAATSNSDPVGADVDFPRGDEIENVWQPLYQEKKRATGLHIDTDIDAITSARIARGPQHIVTVHHTTRTRSQSAIVECTTPTDA</sequence>
<dbReference type="GeneID" id="27904876"/>
<proteinExistence type="predicted"/>
<name>M3D348_SPHMS</name>
<feature type="region of interest" description="Disordered" evidence="1">
    <location>
        <begin position="157"/>
        <end position="240"/>
    </location>
</feature>
<feature type="compositionally biased region" description="Basic and acidic residues" evidence="1">
    <location>
        <begin position="187"/>
        <end position="197"/>
    </location>
</feature>
<feature type="region of interest" description="Disordered" evidence="1">
    <location>
        <begin position="1"/>
        <end position="73"/>
    </location>
</feature>
<accession>M3D348</accession>
<evidence type="ECO:0000313" key="3">
    <source>
        <dbReference type="Proteomes" id="UP000016931"/>
    </source>
</evidence>
<dbReference type="AlphaFoldDB" id="M3D348"/>